<protein>
    <submittedName>
        <fullName evidence="3">Aminoacylase-1</fullName>
    </submittedName>
</protein>
<evidence type="ECO:0000256" key="1">
    <source>
        <dbReference type="ARBA" id="ARBA00022737"/>
    </source>
</evidence>
<dbReference type="PANTHER" id="PTHR24015:SF1774">
    <property type="entry name" value="OS09G0251500 PROTEIN"/>
    <property type="match status" value="1"/>
</dbReference>
<reference evidence="3" key="1">
    <citation type="submission" date="2019-09" db="EMBL/GenBank/DDBJ databases">
        <title>Draft genome information of white flower Hibiscus syriacus.</title>
        <authorList>
            <person name="Kim Y.-M."/>
        </authorList>
    </citation>
    <scope>NUCLEOTIDE SEQUENCE [LARGE SCALE GENOMIC DNA]</scope>
    <source>
        <strain evidence="3">YM2019G1</strain>
    </source>
</reference>
<feature type="repeat" description="PPR" evidence="2">
    <location>
        <begin position="46"/>
        <end position="80"/>
    </location>
</feature>
<dbReference type="PROSITE" id="PS51375">
    <property type="entry name" value="PPR"/>
    <property type="match status" value="3"/>
</dbReference>
<dbReference type="InterPro" id="IPR011990">
    <property type="entry name" value="TPR-like_helical_dom_sf"/>
</dbReference>
<dbReference type="InterPro" id="IPR046960">
    <property type="entry name" value="PPR_At4g14850-like_plant"/>
</dbReference>
<feature type="repeat" description="PPR" evidence="2">
    <location>
        <begin position="246"/>
        <end position="280"/>
    </location>
</feature>
<proteinExistence type="predicted"/>
<feature type="repeat" description="PPR" evidence="2">
    <location>
        <begin position="144"/>
        <end position="178"/>
    </location>
</feature>
<evidence type="ECO:0000256" key="2">
    <source>
        <dbReference type="PROSITE-ProRule" id="PRU00708"/>
    </source>
</evidence>
<sequence length="305" mass="33499">MYESFLKICCNLDDVPDFKSNFNSKSASIKQVGRQVHVHVLKCDANIILSSALLDMYCKSGSLEDAKSIFERMVHKNVISWNTMIGGFALNSDGVEDLNQFKSMKRAGFTASQTTLASVLRASIDLALLGGKHVHVHVLKVEVNIILNTALLDMYCKSGCPEDAKLVFERMVHKNVISWNTMIEGLVLNGHDDEALNQLKMMASMKRAGLTASQATLASVLRACTGLALLEVGKQVHVHELKCDANIILSSALLDMYCKSGSLEDAKSVFDRIVHKKVISWNTMIGGFSLNGDGIEALNLFKSMK</sequence>
<organism evidence="3 4">
    <name type="scientific">Hibiscus syriacus</name>
    <name type="common">Rose of Sharon</name>
    <dbReference type="NCBI Taxonomy" id="106335"/>
    <lineage>
        <taxon>Eukaryota</taxon>
        <taxon>Viridiplantae</taxon>
        <taxon>Streptophyta</taxon>
        <taxon>Embryophyta</taxon>
        <taxon>Tracheophyta</taxon>
        <taxon>Spermatophyta</taxon>
        <taxon>Magnoliopsida</taxon>
        <taxon>eudicotyledons</taxon>
        <taxon>Gunneridae</taxon>
        <taxon>Pentapetalae</taxon>
        <taxon>rosids</taxon>
        <taxon>malvids</taxon>
        <taxon>Malvales</taxon>
        <taxon>Malvaceae</taxon>
        <taxon>Malvoideae</taxon>
        <taxon>Hibiscus</taxon>
    </lineage>
</organism>
<dbReference type="Pfam" id="PF01535">
    <property type="entry name" value="PPR"/>
    <property type="match status" value="6"/>
</dbReference>
<comment type="caution">
    <text evidence="3">The sequence shown here is derived from an EMBL/GenBank/DDBJ whole genome shotgun (WGS) entry which is preliminary data.</text>
</comment>
<dbReference type="InterPro" id="IPR002885">
    <property type="entry name" value="PPR_rpt"/>
</dbReference>
<dbReference type="AlphaFoldDB" id="A0A6A2ZL51"/>
<keyword evidence="1" id="KW-0677">Repeat</keyword>
<dbReference type="Gene3D" id="1.25.40.10">
    <property type="entry name" value="Tetratricopeptide repeat domain"/>
    <property type="match status" value="3"/>
</dbReference>
<dbReference type="NCBIfam" id="TIGR00756">
    <property type="entry name" value="PPR"/>
    <property type="match status" value="4"/>
</dbReference>
<dbReference type="GO" id="GO:0009451">
    <property type="term" value="P:RNA modification"/>
    <property type="evidence" value="ECO:0007669"/>
    <property type="project" value="InterPro"/>
</dbReference>
<dbReference type="EMBL" id="VEPZ02001131">
    <property type="protein sequence ID" value="KAE8692711.1"/>
    <property type="molecule type" value="Genomic_DNA"/>
</dbReference>
<evidence type="ECO:0000313" key="3">
    <source>
        <dbReference type="EMBL" id="KAE8692711.1"/>
    </source>
</evidence>
<dbReference type="Proteomes" id="UP000436088">
    <property type="component" value="Unassembled WGS sequence"/>
</dbReference>
<accession>A0A6A2ZL51</accession>
<gene>
    <name evidence="3" type="ORF">F3Y22_tig00110831pilonHSYRG00534</name>
</gene>
<name>A0A6A2ZL51_HIBSY</name>
<keyword evidence="4" id="KW-1185">Reference proteome</keyword>
<dbReference type="GO" id="GO:0003723">
    <property type="term" value="F:RNA binding"/>
    <property type="evidence" value="ECO:0007669"/>
    <property type="project" value="InterPro"/>
</dbReference>
<evidence type="ECO:0000313" key="4">
    <source>
        <dbReference type="Proteomes" id="UP000436088"/>
    </source>
</evidence>
<dbReference type="PANTHER" id="PTHR24015">
    <property type="entry name" value="OS07G0578800 PROTEIN-RELATED"/>
    <property type="match status" value="1"/>
</dbReference>